<feature type="region of interest" description="Disordered" evidence="6">
    <location>
        <begin position="1"/>
        <end position="34"/>
    </location>
</feature>
<evidence type="ECO:0000256" key="6">
    <source>
        <dbReference type="SAM" id="MobiDB-lite"/>
    </source>
</evidence>
<dbReference type="PANTHER" id="PTHR13999:SF33">
    <property type="entry name" value="DISPANIN SUBFAMILY A MEMBER 2B-LIKE"/>
    <property type="match status" value="1"/>
</dbReference>
<evidence type="ECO:0000256" key="2">
    <source>
        <dbReference type="ARBA" id="ARBA00006843"/>
    </source>
</evidence>
<proteinExistence type="inferred from homology"/>
<dbReference type="KEGG" id="xtr:116410311"/>
<evidence type="ECO:0000256" key="4">
    <source>
        <dbReference type="ARBA" id="ARBA00022989"/>
    </source>
</evidence>
<comment type="similarity">
    <text evidence="2">Belongs to the CD225/Dispanin family.</text>
</comment>
<dbReference type="GeneID" id="116410311"/>
<dbReference type="RefSeq" id="XP_031756401.1">
    <property type="nucleotide sequence ID" value="XM_031900541.1"/>
</dbReference>
<keyword evidence="5 7" id="KW-0472">Membrane</keyword>
<reference evidence="9" key="1">
    <citation type="submission" date="2025-08" db="UniProtKB">
        <authorList>
            <consortium name="RefSeq"/>
        </authorList>
    </citation>
    <scope>IDENTIFICATION</scope>
    <source>
        <strain evidence="9">Nigerian</strain>
        <tissue evidence="9">Liver and blood</tissue>
    </source>
</reference>
<evidence type="ECO:0000256" key="3">
    <source>
        <dbReference type="ARBA" id="ARBA00022692"/>
    </source>
</evidence>
<dbReference type="Proteomes" id="UP000008143">
    <property type="component" value="Chromosome 4"/>
</dbReference>
<keyword evidence="8" id="KW-1185">Reference proteome</keyword>
<evidence type="ECO:0000313" key="9">
    <source>
        <dbReference type="RefSeq" id="XP_031756401.1"/>
    </source>
</evidence>
<dbReference type="AGR" id="Xenbase:XB-GENE-29095979"/>
<dbReference type="PANTHER" id="PTHR13999">
    <property type="entry name" value="INTERFERON INDUCIBLE TRANSMEMBRANE PROTEIN"/>
    <property type="match status" value="1"/>
</dbReference>
<evidence type="ECO:0000313" key="10">
    <source>
        <dbReference type="Xenbase" id="XB-GENE-29095979"/>
    </source>
</evidence>
<dbReference type="Pfam" id="PF04505">
    <property type="entry name" value="CD225"/>
    <property type="match status" value="1"/>
</dbReference>
<evidence type="ECO:0000256" key="7">
    <source>
        <dbReference type="SAM" id="Phobius"/>
    </source>
</evidence>
<accession>A0A8J1JIA9</accession>
<dbReference type="InterPro" id="IPR051517">
    <property type="entry name" value="IFITM_antiviral_protein"/>
</dbReference>
<feature type="transmembrane region" description="Helical" evidence="7">
    <location>
        <begin position="55"/>
        <end position="79"/>
    </location>
</feature>
<dbReference type="Xenbase" id="XB-GENE-29095979">
    <property type="gene designation" value="LOC116410311"/>
</dbReference>
<dbReference type="OMA" id="YDSATEC"/>
<evidence type="ECO:0000256" key="5">
    <source>
        <dbReference type="ARBA" id="ARBA00023136"/>
    </source>
</evidence>
<evidence type="ECO:0000313" key="8">
    <source>
        <dbReference type="Proteomes" id="UP000008143"/>
    </source>
</evidence>
<organism evidence="8 9">
    <name type="scientific">Xenopus tropicalis</name>
    <name type="common">Western clawed frog</name>
    <name type="synonym">Silurana tropicalis</name>
    <dbReference type="NCBI Taxonomy" id="8364"/>
    <lineage>
        <taxon>Eukaryota</taxon>
        <taxon>Metazoa</taxon>
        <taxon>Chordata</taxon>
        <taxon>Craniata</taxon>
        <taxon>Vertebrata</taxon>
        <taxon>Euteleostomi</taxon>
        <taxon>Amphibia</taxon>
        <taxon>Batrachia</taxon>
        <taxon>Anura</taxon>
        <taxon>Pipoidea</taxon>
        <taxon>Pipidae</taxon>
        <taxon>Xenopodinae</taxon>
        <taxon>Xenopus</taxon>
        <taxon>Silurana</taxon>
    </lineage>
</organism>
<gene>
    <name evidence="9 10" type="primary">LOC116410311</name>
</gene>
<dbReference type="GO" id="GO:0005886">
    <property type="term" value="C:plasma membrane"/>
    <property type="evidence" value="ECO:0000318"/>
    <property type="project" value="GO_Central"/>
</dbReference>
<dbReference type="AlphaFoldDB" id="A0A8J1JIA9"/>
<keyword evidence="4 7" id="KW-1133">Transmembrane helix</keyword>
<evidence type="ECO:0000256" key="1">
    <source>
        <dbReference type="ARBA" id="ARBA00004370"/>
    </source>
</evidence>
<name>A0A8J1JIA9_XENTR</name>
<keyword evidence="3 7" id="KW-0812">Transmembrane</keyword>
<comment type="subcellular location">
    <subcellularLocation>
        <location evidence="1">Membrane</location>
    </subcellularLocation>
</comment>
<feature type="transmembrane region" description="Helical" evidence="7">
    <location>
        <begin position="100"/>
        <end position="124"/>
    </location>
</feature>
<sequence length="129" mass="14092">MANREQEQPIMQSERAPRSYGTGGYEPVRGTTSPQVQATAVTIEIMDLQGERDHLVWSVFNTAYMNICCLGLLALVFSVKSRDRKILGDSNGAQSYGSSARAANIVASLLSIVAYIITLVVLMLELPKK</sequence>
<dbReference type="InterPro" id="IPR007593">
    <property type="entry name" value="CD225/Dispanin_fam"/>
</dbReference>
<dbReference type="OrthoDB" id="9906841at2759"/>
<protein>
    <submittedName>
        <fullName evidence="9">Dispanin subfamily A member 2b-like</fullName>
    </submittedName>
</protein>